<dbReference type="PANTHER" id="PTHR12197">
    <property type="entry name" value="HISTONE-LYSINE N-METHYLTRANSFERASE SMYD"/>
    <property type="match status" value="1"/>
</dbReference>
<evidence type="ECO:0000313" key="6">
    <source>
        <dbReference type="Proteomes" id="UP000887566"/>
    </source>
</evidence>
<dbReference type="InterPro" id="IPR002893">
    <property type="entry name" value="Znf_MYND"/>
</dbReference>
<dbReference type="WBParaSite" id="PSAMB.scaffold4854size13347.g25374.t1">
    <property type="protein sequence ID" value="PSAMB.scaffold4854size13347.g25374.t1"/>
    <property type="gene ID" value="PSAMB.scaffold4854size13347.g25374"/>
</dbReference>
<dbReference type="SUPFAM" id="SSF144232">
    <property type="entry name" value="HIT/MYND zinc finger-like"/>
    <property type="match status" value="1"/>
</dbReference>
<organism evidence="6 7">
    <name type="scientific">Plectus sambesii</name>
    <dbReference type="NCBI Taxonomy" id="2011161"/>
    <lineage>
        <taxon>Eukaryota</taxon>
        <taxon>Metazoa</taxon>
        <taxon>Ecdysozoa</taxon>
        <taxon>Nematoda</taxon>
        <taxon>Chromadorea</taxon>
        <taxon>Plectida</taxon>
        <taxon>Plectina</taxon>
        <taxon>Plectoidea</taxon>
        <taxon>Plectidae</taxon>
        <taxon>Plectus</taxon>
    </lineage>
</organism>
<dbReference type="PANTHER" id="PTHR12197:SF251">
    <property type="entry name" value="EG:BACR7C10.4 PROTEIN"/>
    <property type="match status" value="1"/>
</dbReference>
<dbReference type="Proteomes" id="UP000887566">
    <property type="component" value="Unplaced"/>
</dbReference>
<sequence length="439" mass="49915">MSSLLHDDEEDMLSEDAFVWALQSAKLADFCSHCLVRRTEQRKLMRCSRCKQMQYCSSECQKKDWTLHGKECKRLTALGASVEDSNFPEDSIRLIARLYEKAGNAEALATTSNGRRYEDLVSHKENISKSGRFEIFLKSYEPFAGNRYDRDRLLEACSKCSVNSFGIKDDRQISIGVGLYLSLSRLDHSCQPNARLVYVGRRVKVVPSKDMVFDRPIDLTSLRHSYIDELQSIDERRRRLQEEYFFFCECEGCGNKKRNGEMEGLGCQQFRCPGAVDEETFTCAKCSSKLTVDEQEMGQMATSLADSAVAALRNRRVSHDTKLQLCQKSIKVADGVLFRANLQRLALFNGAYEACVEMNNWNDAVKYGGEVLWIHLHYRGELDPAVTALQLNVGVAHMNAKQNETARALLLSVFKRLQVVYGKDSDVLRFVGDMCNMLQ</sequence>
<dbReference type="Gene3D" id="1.25.40.970">
    <property type="match status" value="1"/>
</dbReference>
<keyword evidence="6" id="KW-1185">Reference proteome</keyword>
<evidence type="ECO:0000256" key="4">
    <source>
        <dbReference type="PROSITE-ProRule" id="PRU00134"/>
    </source>
</evidence>
<dbReference type="PROSITE" id="PS50865">
    <property type="entry name" value="ZF_MYND_2"/>
    <property type="match status" value="1"/>
</dbReference>
<proteinExistence type="predicted"/>
<name>A0A914WRD3_9BILA</name>
<evidence type="ECO:0000256" key="1">
    <source>
        <dbReference type="ARBA" id="ARBA00022723"/>
    </source>
</evidence>
<evidence type="ECO:0000256" key="2">
    <source>
        <dbReference type="ARBA" id="ARBA00022771"/>
    </source>
</evidence>
<dbReference type="Gene3D" id="2.170.270.10">
    <property type="entry name" value="SET domain"/>
    <property type="match status" value="1"/>
</dbReference>
<dbReference type="GO" id="GO:0005634">
    <property type="term" value="C:nucleus"/>
    <property type="evidence" value="ECO:0007669"/>
    <property type="project" value="TreeGrafter"/>
</dbReference>
<evidence type="ECO:0000313" key="7">
    <source>
        <dbReference type="WBParaSite" id="PSAMB.scaffold4854size13347.g25374.t1"/>
    </source>
</evidence>
<dbReference type="AlphaFoldDB" id="A0A914WRD3"/>
<dbReference type="InterPro" id="IPR046341">
    <property type="entry name" value="SET_dom_sf"/>
</dbReference>
<keyword evidence="1" id="KW-0479">Metal-binding</keyword>
<dbReference type="PROSITE" id="PS01360">
    <property type="entry name" value="ZF_MYND_1"/>
    <property type="match status" value="1"/>
</dbReference>
<dbReference type="InterPro" id="IPR050869">
    <property type="entry name" value="H3K4_H4K5_MeTrfase"/>
</dbReference>
<evidence type="ECO:0000256" key="3">
    <source>
        <dbReference type="ARBA" id="ARBA00022833"/>
    </source>
</evidence>
<protein>
    <submittedName>
        <fullName evidence="7">MYND-type domain-containing protein</fullName>
    </submittedName>
</protein>
<accession>A0A914WRD3</accession>
<feature type="domain" description="MYND-type" evidence="5">
    <location>
        <begin position="31"/>
        <end position="72"/>
    </location>
</feature>
<dbReference type="GO" id="GO:0008270">
    <property type="term" value="F:zinc ion binding"/>
    <property type="evidence" value="ECO:0007669"/>
    <property type="project" value="UniProtKB-KW"/>
</dbReference>
<keyword evidence="3" id="KW-0862">Zinc</keyword>
<dbReference type="Pfam" id="PF01753">
    <property type="entry name" value="zf-MYND"/>
    <property type="match status" value="1"/>
</dbReference>
<dbReference type="Gene3D" id="6.10.140.2220">
    <property type="match status" value="1"/>
</dbReference>
<evidence type="ECO:0000259" key="5">
    <source>
        <dbReference type="PROSITE" id="PS50865"/>
    </source>
</evidence>
<reference evidence="7" key="1">
    <citation type="submission" date="2022-11" db="UniProtKB">
        <authorList>
            <consortium name="WormBaseParasite"/>
        </authorList>
    </citation>
    <scope>IDENTIFICATION</scope>
</reference>
<keyword evidence="2 4" id="KW-0863">Zinc-finger</keyword>
<dbReference type="SUPFAM" id="SSF82199">
    <property type="entry name" value="SET domain"/>
    <property type="match status" value="1"/>
</dbReference>
<dbReference type="Gene3D" id="1.10.220.160">
    <property type="match status" value="1"/>
</dbReference>